<dbReference type="AlphaFoldDB" id="A0AA36DEZ8"/>
<feature type="signal peptide" evidence="1">
    <location>
        <begin position="1"/>
        <end position="16"/>
    </location>
</feature>
<evidence type="ECO:0008006" key="4">
    <source>
        <dbReference type="Google" id="ProtNLM"/>
    </source>
</evidence>
<protein>
    <recommendedName>
        <fullName evidence="4">Secreted protein</fullName>
    </recommendedName>
</protein>
<dbReference type="InterPro" id="IPR036444">
    <property type="entry name" value="PLipase_A2_dom_sf"/>
</dbReference>
<accession>A0AA36DEZ8</accession>
<sequence>MIYYLLPLLPILSVCAQNDTNIDVTPETPRIFEPPPREHLADSQKCRQEWWMKNESIYSCFGATFVKSEGFFQPCNQHSHCYESREPQDWCILPYGFRWSRWGCHCDYKFNSCVHERWNAFGHRMEWSYCTPKKTFICRREAPKSAEKVDAYLMKMRGKA</sequence>
<dbReference type="Proteomes" id="UP001177023">
    <property type="component" value="Unassembled WGS sequence"/>
</dbReference>
<name>A0AA36DEZ8_9BILA</name>
<feature type="non-terminal residue" evidence="2">
    <location>
        <position position="1"/>
    </location>
</feature>
<feature type="chain" id="PRO_5041231954" description="Secreted protein" evidence="1">
    <location>
        <begin position="17"/>
        <end position="160"/>
    </location>
</feature>
<keyword evidence="1" id="KW-0732">Signal</keyword>
<gene>
    <name evidence="2" type="ORF">MSPICULIGERA_LOCUS23485</name>
</gene>
<proteinExistence type="predicted"/>
<evidence type="ECO:0000313" key="3">
    <source>
        <dbReference type="Proteomes" id="UP001177023"/>
    </source>
</evidence>
<dbReference type="GO" id="GO:0050482">
    <property type="term" value="P:arachidonate secretion"/>
    <property type="evidence" value="ECO:0007669"/>
    <property type="project" value="InterPro"/>
</dbReference>
<dbReference type="SUPFAM" id="SSF48619">
    <property type="entry name" value="Phospholipase A2, PLA2"/>
    <property type="match status" value="1"/>
</dbReference>
<evidence type="ECO:0000313" key="2">
    <source>
        <dbReference type="EMBL" id="CAJ0585462.1"/>
    </source>
</evidence>
<evidence type="ECO:0000256" key="1">
    <source>
        <dbReference type="SAM" id="SignalP"/>
    </source>
</evidence>
<reference evidence="2" key="1">
    <citation type="submission" date="2023-06" db="EMBL/GenBank/DDBJ databases">
        <authorList>
            <person name="Delattre M."/>
        </authorList>
    </citation>
    <scope>NUCLEOTIDE SEQUENCE</scope>
    <source>
        <strain evidence="2">AF72</strain>
    </source>
</reference>
<dbReference type="Pfam" id="PF05535">
    <property type="entry name" value="Chromadorea_ALT"/>
    <property type="match status" value="1"/>
</dbReference>
<dbReference type="GO" id="GO:0006644">
    <property type="term" value="P:phospholipid metabolic process"/>
    <property type="evidence" value="ECO:0007669"/>
    <property type="project" value="InterPro"/>
</dbReference>
<dbReference type="InterPro" id="IPR008451">
    <property type="entry name" value="Chromadorea_ALT"/>
</dbReference>
<dbReference type="EMBL" id="CATQJA010002706">
    <property type="protein sequence ID" value="CAJ0585462.1"/>
    <property type="molecule type" value="Genomic_DNA"/>
</dbReference>
<comment type="caution">
    <text evidence="2">The sequence shown here is derived from an EMBL/GenBank/DDBJ whole genome shotgun (WGS) entry which is preliminary data.</text>
</comment>
<organism evidence="2 3">
    <name type="scientific">Mesorhabditis spiculigera</name>
    <dbReference type="NCBI Taxonomy" id="96644"/>
    <lineage>
        <taxon>Eukaryota</taxon>
        <taxon>Metazoa</taxon>
        <taxon>Ecdysozoa</taxon>
        <taxon>Nematoda</taxon>
        <taxon>Chromadorea</taxon>
        <taxon>Rhabditida</taxon>
        <taxon>Rhabditina</taxon>
        <taxon>Rhabditomorpha</taxon>
        <taxon>Rhabditoidea</taxon>
        <taxon>Rhabditidae</taxon>
        <taxon>Mesorhabditinae</taxon>
        <taxon>Mesorhabditis</taxon>
    </lineage>
</organism>
<dbReference type="GO" id="GO:0004623">
    <property type="term" value="F:phospholipase A2 activity"/>
    <property type="evidence" value="ECO:0007669"/>
    <property type="project" value="InterPro"/>
</dbReference>
<keyword evidence="3" id="KW-1185">Reference proteome</keyword>